<dbReference type="Proteomes" id="UP000190395">
    <property type="component" value="Unassembled WGS sequence"/>
</dbReference>
<proteinExistence type="predicted"/>
<dbReference type="Gene3D" id="3.10.50.40">
    <property type="match status" value="1"/>
</dbReference>
<dbReference type="InterPro" id="IPR000297">
    <property type="entry name" value="PPIase_PpiC"/>
</dbReference>
<dbReference type="SUPFAM" id="SSF109998">
    <property type="entry name" value="Triger factor/SurA peptide-binding domain-like"/>
    <property type="match status" value="1"/>
</dbReference>
<dbReference type="GeneID" id="303367967"/>
<evidence type="ECO:0000259" key="2">
    <source>
        <dbReference type="PROSITE" id="PS50198"/>
    </source>
</evidence>
<dbReference type="PANTHER" id="PTHR47245:SF2">
    <property type="entry name" value="PEPTIDYL-PROLYL CIS-TRANS ISOMERASE HP_0175-RELATED"/>
    <property type="match status" value="1"/>
</dbReference>
<dbReference type="GO" id="GO:0003755">
    <property type="term" value="F:peptidyl-prolyl cis-trans isomerase activity"/>
    <property type="evidence" value="ECO:0007669"/>
    <property type="project" value="UniProtKB-KW"/>
</dbReference>
<dbReference type="InterPro" id="IPR050245">
    <property type="entry name" value="PrsA_foldase"/>
</dbReference>
<sequence length="488" mass="53990">MKKTMLFIGSVIILILSAITFIFIPAMAQGAGQDSLVFGKYGNKKIEYKQGSEFANAVANYTEMYRRQGIDLKDSDYYTIYNYAFVSAVQAIAYADNVKKSGWEPSKESVARQMYQYFTDEKGNYSPEIYNSYSADDKSKLQQDLTRGLIWNRCGEDFLGTQSKYAGHTLYGLKSSDAEKEFFEKMASEKRSFDLAVFDKKDYPESQVKAFGAENKDKFTKYNFSVITVKDQSKAKSILNQLAKEEITFSDAVSEYSDKAYSGADGKLSSNYGYQIQNIVTKEDDEKALFALELNQTSGVVETSAGYSIFHNDLIKTEPDFTDSAVIATVRSYINENETSLIENYFIEKAKAVASDAEKKGFEAAGKSNGAKVVKVPAFALNYANDSMLGSLPEEFASISGASTNENLLKKAFALKNGDVSEPVVSGDSILVVKATGTQKDNLTDSKKEELAGAVNSIDSYSLQMALLSSDKVKNDVANVFFTKMMKN</sequence>
<keyword evidence="1 3" id="KW-0413">Isomerase</keyword>
<organism evidence="3 4">
    <name type="scientific">Treponema berlinense</name>
    <dbReference type="NCBI Taxonomy" id="225004"/>
    <lineage>
        <taxon>Bacteria</taxon>
        <taxon>Pseudomonadati</taxon>
        <taxon>Spirochaetota</taxon>
        <taxon>Spirochaetia</taxon>
        <taxon>Spirochaetales</taxon>
        <taxon>Treponemataceae</taxon>
        <taxon>Treponema</taxon>
    </lineage>
</organism>
<reference evidence="3 4" key="1">
    <citation type="submission" date="2017-02" db="EMBL/GenBank/DDBJ databases">
        <authorList>
            <person name="Peterson S.W."/>
        </authorList>
    </citation>
    <scope>NUCLEOTIDE SEQUENCE [LARGE SCALE GENOMIC DNA]</scope>
    <source>
        <strain evidence="3 4">ATCC BAA-909</strain>
    </source>
</reference>
<dbReference type="SUPFAM" id="SSF54534">
    <property type="entry name" value="FKBP-like"/>
    <property type="match status" value="1"/>
</dbReference>
<dbReference type="Pfam" id="PF13623">
    <property type="entry name" value="SurA_N_2"/>
    <property type="match status" value="1"/>
</dbReference>
<name>A0A1T4PUY3_9SPIR</name>
<dbReference type="OrthoDB" id="362685at2"/>
<evidence type="ECO:0000256" key="1">
    <source>
        <dbReference type="PROSITE-ProRule" id="PRU00278"/>
    </source>
</evidence>
<dbReference type="EMBL" id="FUXC01000010">
    <property type="protein sequence ID" value="SJZ95166.1"/>
    <property type="molecule type" value="Genomic_DNA"/>
</dbReference>
<feature type="domain" description="PpiC" evidence="2">
    <location>
        <begin position="219"/>
        <end position="314"/>
    </location>
</feature>
<dbReference type="RefSeq" id="WP_078931462.1">
    <property type="nucleotide sequence ID" value="NZ_CAMCOW010000078.1"/>
</dbReference>
<dbReference type="InterPro" id="IPR027304">
    <property type="entry name" value="Trigger_fact/SurA_dom_sf"/>
</dbReference>
<dbReference type="PANTHER" id="PTHR47245">
    <property type="entry name" value="PEPTIDYLPROLYL ISOMERASE"/>
    <property type="match status" value="1"/>
</dbReference>
<evidence type="ECO:0000313" key="3">
    <source>
        <dbReference type="EMBL" id="SJZ95166.1"/>
    </source>
</evidence>
<dbReference type="InterPro" id="IPR046357">
    <property type="entry name" value="PPIase_dom_sf"/>
</dbReference>
<accession>A0A1T4PUY3</accession>
<keyword evidence="1" id="KW-0697">Rotamase</keyword>
<protein>
    <submittedName>
        <fullName evidence="3">Parvulin-like peptidyl-prolyl isomerase</fullName>
    </submittedName>
</protein>
<dbReference type="AlphaFoldDB" id="A0A1T4PUY3"/>
<gene>
    <name evidence="3" type="ORF">SAMN02745152_01738</name>
</gene>
<dbReference type="STRING" id="225004.SAMN02745152_01738"/>
<evidence type="ECO:0000313" key="4">
    <source>
        <dbReference type="Proteomes" id="UP000190395"/>
    </source>
</evidence>
<dbReference type="Pfam" id="PF00639">
    <property type="entry name" value="Rotamase"/>
    <property type="match status" value="1"/>
</dbReference>
<dbReference type="PROSITE" id="PS50198">
    <property type="entry name" value="PPIC_PPIASE_2"/>
    <property type="match status" value="1"/>
</dbReference>
<keyword evidence="4" id="KW-1185">Reference proteome</keyword>